<dbReference type="PANTHER" id="PTHR19248">
    <property type="entry name" value="ATP-BINDING TRANSPORT PROTEIN-RELATED"/>
    <property type="match status" value="1"/>
</dbReference>
<accession>A0A0K0DJY7</accession>
<evidence type="ECO:0000313" key="2">
    <source>
        <dbReference type="WBParaSite" id="ACAC_0001177401-mRNA-1"/>
    </source>
</evidence>
<reference evidence="1" key="1">
    <citation type="submission" date="2012-09" db="EMBL/GenBank/DDBJ databases">
        <authorList>
            <person name="Martin A.A."/>
        </authorList>
    </citation>
    <scope>NUCLEOTIDE SEQUENCE</scope>
</reference>
<protein>
    <submittedName>
        <fullName evidence="2">AAA_3 domain-containing protein</fullName>
    </submittedName>
</protein>
<dbReference type="AlphaFoldDB" id="A0A0K0DJY7"/>
<dbReference type="Proteomes" id="UP000035642">
    <property type="component" value="Unassembled WGS sequence"/>
</dbReference>
<dbReference type="InterPro" id="IPR013283">
    <property type="entry name" value="RLI1"/>
</dbReference>
<reference evidence="2" key="2">
    <citation type="submission" date="2017-02" db="UniProtKB">
        <authorList>
            <consortium name="WormBaseParasite"/>
        </authorList>
    </citation>
    <scope>IDENTIFICATION</scope>
</reference>
<sequence length="77" mass="9163">MLAINLPCFHHIPRDVLTLTVATRPQNLQDGMNRFLKTLEITFRRDTESYRPRINKRDSIKDIEQKKSGQFFFIDEP</sequence>
<dbReference type="WBParaSite" id="ACAC_0001177401-mRNA-1">
    <property type="protein sequence ID" value="ACAC_0001177401-mRNA-1"/>
    <property type="gene ID" value="ACAC_0001177401"/>
</dbReference>
<name>A0A0K0DJY7_ANGCA</name>
<evidence type="ECO:0000313" key="1">
    <source>
        <dbReference type="Proteomes" id="UP000035642"/>
    </source>
</evidence>
<proteinExistence type="predicted"/>
<keyword evidence="1" id="KW-1185">Reference proteome</keyword>
<dbReference type="STRING" id="6313.A0A0K0DJY7"/>
<organism evidence="1 2">
    <name type="scientific">Angiostrongylus cantonensis</name>
    <name type="common">Rat lungworm</name>
    <dbReference type="NCBI Taxonomy" id="6313"/>
    <lineage>
        <taxon>Eukaryota</taxon>
        <taxon>Metazoa</taxon>
        <taxon>Ecdysozoa</taxon>
        <taxon>Nematoda</taxon>
        <taxon>Chromadorea</taxon>
        <taxon>Rhabditida</taxon>
        <taxon>Rhabditina</taxon>
        <taxon>Rhabditomorpha</taxon>
        <taxon>Strongyloidea</taxon>
        <taxon>Metastrongylidae</taxon>
        <taxon>Angiostrongylus</taxon>
    </lineage>
</organism>